<dbReference type="AlphaFoldDB" id="A0A066TXA0"/>
<evidence type="ECO:0000313" key="2">
    <source>
        <dbReference type="EMBL" id="KDN16534.1"/>
    </source>
</evidence>
<protein>
    <submittedName>
        <fullName evidence="2">Uncharacterized protein</fullName>
    </submittedName>
</protein>
<evidence type="ECO:0000256" key="1">
    <source>
        <dbReference type="SAM" id="MobiDB-lite"/>
    </source>
</evidence>
<feature type="region of interest" description="Disordered" evidence="1">
    <location>
        <begin position="1"/>
        <end position="35"/>
    </location>
</feature>
<sequence>MTPIGKASDTSGNGATPASLSRTNTKLRANSANAPAVSRIARTIAARSGWPRSGSSIEIAAPGRLQNATRHE</sequence>
<keyword evidence="3" id="KW-1185">Reference proteome</keyword>
<name>A0A066TXA0_9PSEU</name>
<dbReference type="EMBL" id="JMQI01000079">
    <property type="protein sequence ID" value="KDN16534.1"/>
    <property type="molecule type" value="Genomic_DNA"/>
</dbReference>
<dbReference type="STRING" id="287986.DV20_39105"/>
<comment type="caution">
    <text evidence="2">The sequence shown here is derived from an EMBL/GenBank/DDBJ whole genome shotgun (WGS) entry which is preliminary data.</text>
</comment>
<feature type="compositionally biased region" description="Polar residues" evidence="1">
    <location>
        <begin position="8"/>
        <end position="33"/>
    </location>
</feature>
<evidence type="ECO:0000313" key="3">
    <source>
        <dbReference type="Proteomes" id="UP000027345"/>
    </source>
</evidence>
<accession>A0A066TXA0</accession>
<feature type="region of interest" description="Disordered" evidence="1">
    <location>
        <begin position="47"/>
        <end position="72"/>
    </location>
</feature>
<reference evidence="2 3" key="1">
    <citation type="submission" date="2014-05" db="EMBL/GenBank/DDBJ databases">
        <title>Draft genome sequence of Amycolatopsis rifamycinica DSM 46095.</title>
        <authorList>
            <person name="Lal R."/>
            <person name="Saxena A."/>
            <person name="Kumari R."/>
            <person name="Mukherjee U."/>
            <person name="Singh P."/>
            <person name="Sangwan N."/>
            <person name="Mahato N.K."/>
        </authorList>
    </citation>
    <scope>NUCLEOTIDE SEQUENCE [LARGE SCALE GENOMIC DNA]</scope>
    <source>
        <strain evidence="2 3">DSM 46095</strain>
    </source>
</reference>
<gene>
    <name evidence="2" type="ORF">DV20_39105</name>
</gene>
<dbReference type="Proteomes" id="UP000027345">
    <property type="component" value="Unassembled WGS sequence"/>
</dbReference>
<proteinExistence type="predicted"/>
<organism evidence="2 3">
    <name type="scientific">Amycolatopsis rifamycinica</name>
    <dbReference type="NCBI Taxonomy" id="287986"/>
    <lineage>
        <taxon>Bacteria</taxon>
        <taxon>Bacillati</taxon>
        <taxon>Actinomycetota</taxon>
        <taxon>Actinomycetes</taxon>
        <taxon>Pseudonocardiales</taxon>
        <taxon>Pseudonocardiaceae</taxon>
        <taxon>Amycolatopsis</taxon>
    </lineage>
</organism>